<protein>
    <submittedName>
        <fullName evidence="1">Uncharacterized protein</fullName>
    </submittedName>
</protein>
<organism evidence="1 2">
    <name type="scientific">Amanita muscaria (strain Koide BX008)</name>
    <dbReference type="NCBI Taxonomy" id="946122"/>
    <lineage>
        <taxon>Eukaryota</taxon>
        <taxon>Fungi</taxon>
        <taxon>Dikarya</taxon>
        <taxon>Basidiomycota</taxon>
        <taxon>Agaricomycotina</taxon>
        <taxon>Agaricomycetes</taxon>
        <taxon>Agaricomycetidae</taxon>
        <taxon>Agaricales</taxon>
        <taxon>Pluteineae</taxon>
        <taxon>Amanitaceae</taxon>
        <taxon>Amanita</taxon>
    </lineage>
</organism>
<name>A0A0C2T3I4_AMAMK</name>
<dbReference type="Proteomes" id="UP000054549">
    <property type="component" value="Unassembled WGS sequence"/>
</dbReference>
<dbReference type="EMBL" id="KN818289">
    <property type="protein sequence ID" value="KIL61049.1"/>
    <property type="molecule type" value="Genomic_DNA"/>
</dbReference>
<dbReference type="AlphaFoldDB" id="A0A0C2T3I4"/>
<gene>
    <name evidence="1" type="ORF">M378DRAFT_167397</name>
</gene>
<dbReference type="HOGENOM" id="CLU_2346228_0_0_1"/>
<evidence type="ECO:0000313" key="2">
    <source>
        <dbReference type="Proteomes" id="UP000054549"/>
    </source>
</evidence>
<evidence type="ECO:0000313" key="1">
    <source>
        <dbReference type="EMBL" id="KIL61049.1"/>
    </source>
</evidence>
<accession>A0A0C2T3I4</accession>
<proteinExistence type="predicted"/>
<reference evidence="1 2" key="1">
    <citation type="submission" date="2014-04" db="EMBL/GenBank/DDBJ databases">
        <title>Evolutionary Origins and Diversification of the Mycorrhizal Mutualists.</title>
        <authorList>
            <consortium name="DOE Joint Genome Institute"/>
            <consortium name="Mycorrhizal Genomics Consortium"/>
            <person name="Kohler A."/>
            <person name="Kuo A."/>
            <person name="Nagy L.G."/>
            <person name="Floudas D."/>
            <person name="Copeland A."/>
            <person name="Barry K.W."/>
            <person name="Cichocki N."/>
            <person name="Veneault-Fourrey C."/>
            <person name="LaButti K."/>
            <person name="Lindquist E.A."/>
            <person name="Lipzen A."/>
            <person name="Lundell T."/>
            <person name="Morin E."/>
            <person name="Murat C."/>
            <person name="Riley R."/>
            <person name="Ohm R."/>
            <person name="Sun H."/>
            <person name="Tunlid A."/>
            <person name="Henrissat B."/>
            <person name="Grigoriev I.V."/>
            <person name="Hibbett D.S."/>
            <person name="Martin F."/>
        </authorList>
    </citation>
    <scope>NUCLEOTIDE SEQUENCE [LARGE SCALE GENOMIC DNA]</scope>
    <source>
        <strain evidence="1 2">Koide BX008</strain>
    </source>
</reference>
<sequence length="97" mass="10899">MDCSLCHFIPPRTSAHPIPRHPLAMLQLRGCQFGYQGDQSWSKDDIEGARNATLDHGVVWSRRTVIPFIPDDTNVPSKETEQTIIPRATTISVTSRQ</sequence>
<dbReference type="InParanoid" id="A0A0C2T3I4"/>
<keyword evidence="2" id="KW-1185">Reference proteome</keyword>